<dbReference type="EMBL" id="QXFU01005381">
    <property type="protein sequence ID" value="KAE8964595.1"/>
    <property type="molecule type" value="Genomic_DNA"/>
</dbReference>
<evidence type="ECO:0000256" key="1">
    <source>
        <dbReference type="SAM" id="Coils"/>
    </source>
</evidence>
<organism evidence="2 5">
    <name type="scientific">Phytophthora rubi</name>
    <dbReference type="NCBI Taxonomy" id="129364"/>
    <lineage>
        <taxon>Eukaryota</taxon>
        <taxon>Sar</taxon>
        <taxon>Stramenopiles</taxon>
        <taxon>Oomycota</taxon>
        <taxon>Peronosporomycetes</taxon>
        <taxon>Peronosporales</taxon>
        <taxon>Peronosporaceae</taxon>
        <taxon>Phytophthora</taxon>
    </lineage>
</organism>
<evidence type="ECO:0000313" key="3">
    <source>
        <dbReference type="EMBL" id="KAE9309029.1"/>
    </source>
</evidence>
<accession>A0A6A3H6B9</accession>
<comment type="caution">
    <text evidence="2">The sequence shown here is derived from an EMBL/GenBank/DDBJ whole genome shotgun (WGS) entry which is preliminary data.</text>
</comment>
<protein>
    <recommendedName>
        <fullName evidence="6">BZIP domain-containing protein</fullName>
    </recommendedName>
</protein>
<sequence length="322" mass="36793">MDRTLFPPNRQRLSDGIVRRVVQHTRPQSLDFFTNAVSGGSSVHQENDTTGRHLFMNEAEVKRVAAEIDLRRQRNRMHQAKHKMKQQKKMLDLEIGINQLRDEIQQLKLRKEVISAGVRTDTTVWSVPAEYFRLFRNGYKGPMPMPQSSTSGVSSALQPRESFVQRDFFIATMAEDVAGDIGFGVECLLENWRQLAMFHEDMEIELLRLDVGADDDLIATLRSATTLSERVLRHGFPHLFENGQWTPLGERLLGKRLVMNGVVNFVWSQEKGRVVSLQYSVDMLTPMVQLLGNLEDVARVFAHANMSPESRLVVEEAISQLY</sequence>
<evidence type="ECO:0000313" key="5">
    <source>
        <dbReference type="Proteomes" id="UP000435112"/>
    </source>
</evidence>
<keyword evidence="4" id="KW-1185">Reference proteome</keyword>
<dbReference type="AlphaFoldDB" id="A0A6A3H6B9"/>
<gene>
    <name evidence="2" type="ORF">PR002_g28929</name>
    <name evidence="3" type="ORF">PR003_g20606</name>
</gene>
<dbReference type="OrthoDB" id="97003at2759"/>
<evidence type="ECO:0008006" key="6">
    <source>
        <dbReference type="Google" id="ProtNLM"/>
    </source>
</evidence>
<dbReference type="EMBL" id="QXFT01001849">
    <property type="protein sequence ID" value="KAE9309029.1"/>
    <property type="molecule type" value="Genomic_DNA"/>
</dbReference>
<proteinExistence type="predicted"/>
<dbReference type="Proteomes" id="UP000434957">
    <property type="component" value="Unassembled WGS sequence"/>
</dbReference>
<dbReference type="Proteomes" id="UP000435112">
    <property type="component" value="Unassembled WGS sequence"/>
</dbReference>
<name>A0A6A3H6B9_9STRA</name>
<evidence type="ECO:0000313" key="2">
    <source>
        <dbReference type="EMBL" id="KAE8964595.1"/>
    </source>
</evidence>
<evidence type="ECO:0000313" key="4">
    <source>
        <dbReference type="Proteomes" id="UP000434957"/>
    </source>
</evidence>
<reference evidence="2 5" key="1">
    <citation type="submission" date="2018-09" db="EMBL/GenBank/DDBJ databases">
        <title>Genomic investigation of the strawberry pathogen Phytophthora fragariae indicates pathogenicity is determined by transcriptional variation in three key races.</title>
        <authorList>
            <person name="Adams T.M."/>
            <person name="Armitage A.D."/>
            <person name="Sobczyk M.K."/>
            <person name="Bates H.J."/>
            <person name="Dunwell J.M."/>
            <person name="Nellist C.F."/>
            <person name="Harrison R.J."/>
        </authorList>
    </citation>
    <scope>NUCLEOTIDE SEQUENCE [LARGE SCALE GENOMIC DNA]</scope>
    <source>
        <strain evidence="2 5">SCRP324</strain>
        <strain evidence="3 4">SCRP333</strain>
    </source>
</reference>
<keyword evidence="1" id="KW-0175">Coiled coil</keyword>
<feature type="coiled-coil region" evidence="1">
    <location>
        <begin position="56"/>
        <end position="117"/>
    </location>
</feature>